<name>A0A6P7H029_DIAVI</name>
<dbReference type="Gene3D" id="4.10.60.10">
    <property type="entry name" value="Zinc finger, CCHC-type"/>
    <property type="match status" value="1"/>
</dbReference>
<dbReference type="GO" id="GO:0008270">
    <property type="term" value="F:zinc ion binding"/>
    <property type="evidence" value="ECO:0007669"/>
    <property type="project" value="UniProtKB-KW"/>
</dbReference>
<accession>A0A6P7H029</accession>
<proteinExistence type="predicted"/>
<dbReference type="InterPro" id="IPR001878">
    <property type="entry name" value="Znf_CCHC"/>
</dbReference>
<evidence type="ECO:0000256" key="1">
    <source>
        <dbReference type="PROSITE-ProRule" id="PRU00047"/>
    </source>
</evidence>
<dbReference type="InParanoid" id="A0A6P7H029"/>
<gene>
    <name evidence="3" type="primary">LOC114349135</name>
</gene>
<evidence type="ECO:0000313" key="3">
    <source>
        <dbReference type="RefSeq" id="XP_028155336.1"/>
    </source>
</evidence>
<reference evidence="3" key="1">
    <citation type="submission" date="2025-08" db="UniProtKB">
        <authorList>
            <consortium name="RefSeq"/>
        </authorList>
    </citation>
    <scope>IDENTIFICATION</scope>
    <source>
        <tissue evidence="3">Whole insect</tissue>
    </source>
</reference>
<dbReference type="SMART" id="SM00343">
    <property type="entry name" value="ZnF_C2HC"/>
    <property type="match status" value="3"/>
</dbReference>
<dbReference type="GO" id="GO:0003676">
    <property type="term" value="F:nucleic acid binding"/>
    <property type="evidence" value="ECO:0007669"/>
    <property type="project" value="InterPro"/>
</dbReference>
<sequence length="81" mass="9156">MEKHTPVRCYKCLLYGHNLYECKGESRVACCYNCFNSGHTAVQCSGTAYCLTCKEEGHRMDRMTCPAYRACVYGRGRKGAL</sequence>
<dbReference type="RefSeq" id="XP_028155336.1">
    <property type="nucleotide sequence ID" value="XM_028299535.1"/>
</dbReference>
<organism evidence="3">
    <name type="scientific">Diabrotica virgifera virgifera</name>
    <name type="common">western corn rootworm</name>
    <dbReference type="NCBI Taxonomy" id="50390"/>
    <lineage>
        <taxon>Eukaryota</taxon>
        <taxon>Metazoa</taxon>
        <taxon>Ecdysozoa</taxon>
        <taxon>Arthropoda</taxon>
        <taxon>Hexapoda</taxon>
        <taxon>Insecta</taxon>
        <taxon>Pterygota</taxon>
        <taxon>Neoptera</taxon>
        <taxon>Endopterygota</taxon>
        <taxon>Coleoptera</taxon>
        <taxon>Polyphaga</taxon>
        <taxon>Cucujiformia</taxon>
        <taxon>Chrysomeloidea</taxon>
        <taxon>Chrysomelidae</taxon>
        <taxon>Galerucinae</taxon>
        <taxon>Diabroticina</taxon>
        <taxon>Diabroticites</taxon>
        <taxon>Diabrotica</taxon>
    </lineage>
</organism>
<dbReference type="SUPFAM" id="SSF57756">
    <property type="entry name" value="Retrovirus zinc finger-like domains"/>
    <property type="match status" value="1"/>
</dbReference>
<dbReference type="PROSITE" id="PS50158">
    <property type="entry name" value="ZF_CCHC"/>
    <property type="match status" value="1"/>
</dbReference>
<dbReference type="AlphaFoldDB" id="A0A6P7H029"/>
<keyword evidence="1" id="KW-0862">Zinc</keyword>
<evidence type="ECO:0000259" key="2">
    <source>
        <dbReference type="PROSITE" id="PS50158"/>
    </source>
</evidence>
<keyword evidence="1" id="KW-0479">Metal-binding</keyword>
<keyword evidence="1" id="KW-0863">Zinc-finger</keyword>
<dbReference type="InterPro" id="IPR036875">
    <property type="entry name" value="Znf_CCHC_sf"/>
</dbReference>
<protein>
    <submittedName>
        <fullName evidence="3">Cellular nucleic acid-binding protein homolog</fullName>
    </submittedName>
</protein>
<feature type="domain" description="CCHC-type" evidence="2">
    <location>
        <begin position="31"/>
        <end position="44"/>
    </location>
</feature>